<accession>A0A8H4B7K7</accession>
<dbReference type="Proteomes" id="UP000469890">
    <property type="component" value="Unassembled WGS sequence"/>
</dbReference>
<dbReference type="EMBL" id="JAAECE010000011">
    <property type="protein sequence ID" value="KAF1796689.1"/>
    <property type="molecule type" value="Genomic_DNA"/>
</dbReference>
<comment type="caution">
    <text evidence="1">The sequence shown here is derived from an EMBL/GenBank/DDBJ whole genome shotgun (WGS) entry which is preliminary data.</text>
</comment>
<sequence>MTKKSSPQDLTRPSVNIASGASLGRRIGCGEVKPQYQALNHQAIVKHLIRVGHLSIYEIMVLSTSSVVLKKAINPSRWTIEKMSCSRIPVLNVQG</sequence>
<dbReference type="AlphaFoldDB" id="A0A8H4B7K7"/>
<proteinExistence type="predicted"/>
<protein>
    <submittedName>
        <fullName evidence="1">Uncharacterized protein</fullName>
    </submittedName>
</protein>
<gene>
    <name evidence="1" type="ORF">FB192DRAFT_1403227</name>
</gene>
<organism evidence="1 2">
    <name type="scientific">Mucor circinelloides f. lusitanicus</name>
    <name type="common">Mucor racemosus var. lusitanicus</name>
    <dbReference type="NCBI Taxonomy" id="29924"/>
    <lineage>
        <taxon>Eukaryota</taxon>
        <taxon>Fungi</taxon>
        <taxon>Fungi incertae sedis</taxon>
        <taxon>Mucoromycota</taxon>
        <taxon>Mucoromycotina</taxon>
        <taxon>Mucoromycetes</taxon>
        <taxon>Mucorales</taxon>
        <taxon>Mucorineae</taxon>
        <taxon>Mucoraceae</taxon>
        <taxon>Mucor</taxon>
    </lineage>
</organism>
<name>A0A8H4B7K7_MUCCL</name>
<evidence type="ECO:0000313" key="2">
    <source>
        <dbReference type="Proteomes" id="UP000469890"/>
    </source>
</evidence>
<evidence type="ECO:0000313" key="1">
    <source>
        <dbReference type="EMBL" id="KAF1796689.1"/>
    </source>
</evidence>
<reference evidence="1 2" key="1">
    <citation type="submission" date="2019-09" db="EMBL/GenBank/DDBJ databases">
        <authorList>
            <consortium name="DOE Joint Genome Institute"/>
            <person name="Mondo S.J."/>
            <person name="Navarro-Mendoza M.I."/>
            <person name="Perez-Arques C."/>
            <person name="Panchal S."/>
            <person name="Nicolas F.E."/>
            <person name="Ganguly P."/>
            <person name="Pangilinan J."/>
            <person name="Grigoriev I."/>
            <person name="Heitman J."/>
            <person name="Sanya K."/>
            <person name="Garre V."/>
        </authorList>
    </citation>
    <scope>NUCLEOTIDE SEQUENCE [LARGE SCALE GENOMIC DNA]</scope>
    <source>
        <strain evidence="1 2">MU402</strain>
    </source>
</reference>